<evidence type="ECO:0000256" key="1">
    <source>
        <dbReference type="SAM" id="Phobius"/>
    </source>
</evidence>
<name>A0ABT1M5A4_9MYCO</name>
<keyword evidence="1" id="KW-1133">Transmembrane helix</keyword>
<feature type="transmembrane region" description="Helical" evidence="1">
    <location>
        <begin position="13"/>
        <end position="46"/>
    </location>
</feature>
<sequence length="129" mass="12856">MIGLATGGGGGTAVFPVIGTMIGAMIGAICGLIVGVPLSVIVALVVDSAAREPSTAASYLRTVDVTLVVLAVTMAVLAAFVIGELASAAIVMFAIAVVGLAVIRPRLRRFVQYPTQSDSSALCGPAANN</sequence>
<keyword evidence="3" id="KW-1185">Reference proteome</keyword>
<feature type="transmembrane region" description="Helical" evidence="1">
    <location>
        <begin position="58"/>
        <end position="79"/>
    </location>
</feature>
<dbReference type="RefSeq" id="WP_255061856.1">
    <property type="nucleotide sequence ID" value="NZ_JANDBD010000008.1"/>
</dbReference>
<gene>
    <name evidence="2" type="ORF">NM203_19355</name>
</gene>
<accession>A0ABT1M5A4</accession>
<protein>
    <recommendedName>
        <fullName evidence="4">Integral membrane protein</fullName>
    </recommendedName>
</protein>
<reference evidence="2 3" key="1">
    <citation type="submission" date="2022-06" db="EMBL/GenBank/DDBJ databases">
        <title>Mycolicibacterium sp. CAU 1645 isolated from seawater.</title>
        <authorList>
            <person name="Kim W."/>
        </authorList>
    </citation>
    <scope>NUCLEOTIDE SEQUENCE [LARGE SCALE GENOMIC DNA]</scope>
    <source>
        <strain evidence="2 3">CAU 1645</strain>
    </source>
</reference>
<keyword evidence="1" id="KW-0812">Transmembrane</keyword>
<comment type="caution">
    <text evidence="2">The sequence shown here is derived from an EMBL/GenBank/DDBJ whole genome shotgun (WGS) entry which is preliminary data.</text>
</comment>
<dbReference type="EMBL" id="JANDBD010000008">
    <property type="protein sequence ID" value="MCP9274351.1"/>
    <property type="molecule type" value="Genomic_DNA"/>
</dbReference>
<evidence type="ECO:0000313" key="3">
    <source>
        <dbReference type="Proteomes" id="UP001651690"/>
    </source>
</evidence>
<evidence type="ECO:0008006" key="4">
    <source>
        <dbReference type="Google" id="ProtNLM"/>
    </source>
</evidence>
<dbReference type="Proteomes" id="UP001651690">
    <property type="component" value="Unassembled WGS sequence"/>
</dbReference>
<keyword evidence="1" id="KW-0472">Membrane</keyword>
<feature type="transmembrane region" description="Helical" evidence="1">
    <location>
        <begin position="85"/>
        <end position="103"/>
    </location>
</feature>
<proteinExistence type="predicted"/>
<evidence type="ECO:0000313" key="2">
    <source>
        <dbReference type="EMBL" id="MCP9274351.1"/>
    </source>
</evidence>
<organism evidence="2 3">
    <name type="scientific">Mycolicibacterium arenosum</name>
    <dbReference type="NCBI Taxonomy" id="2952157"/>
    <lineage>
        <taxon>Bacteria</taxon>
        <taxon>Bacillati</taxon>
        <taxon>Actinomycetota</taxon>
        <taxon>Actinomycetes</taxon>
        <taxon>Mycobacteriales</taxon>
        <taxon>Mycobacteriaceae</taxon>
        <taxon>Mycolicibacterium</taxon>
    </lineage>
</organism>